<accession>A0AA40CI86</accession>
<feature type="region of interest" description="Disordered" evidence="1">
    <location>
        <begin position="135"/>
        <end position="156"/>
    </location>
</feature>
<evidence type="ECO:0000259" key="3">
    <source>
        <dbReference type="Pfam" id="PF11790"/>
    </source>
</evidence>
<dbReference type="Gene3D" id="3.20.20.80">
    <property type="entry name" value="Glycosidases"/>
    <property type="match status" value="1"/>
</dbReference>
<dbReference type="InterPro" id="IPR024655">
    <property type="entry name" value="Asl1_glyco_hydro_catalytic"/>
</dbReference>
<feature type="signal peptide" evidence="2">
    <location>
        <begin position="1"/>
        <end position="20"/>
    </location>
</feature>
<dbReference type="GO" id="GO:0016787">
    <property type="term" value="F:hydrolase activity"/>
    <property type="evidence" value="ECO:0007669"/>
    <property type="project" value="UniProtKB-KW"/>
</dbReference>
<keyword evidence="5" id="KW-1185">Reference proteome</keyword>
<name>A0AA40CI86_9PEZI</name>
<dbReference type="AlphaFoldDB" id="A0AA40CI86"/>
<feature type="chain" id="PRO_5041319050" evidence="2">
    <location>
        <begin position="21"/>
        <end position="385"/>
    </location>
</feature>
<dbReference type="Proteomes" id="UP001174936">
    <property type="component" value="Unassembled WGS sequence"/>
</dbReference>
<dbReference type="Pfam" id="PF11790">
    <property type="entry name" value="Glyco_hydro_cc"/>
    <property type="match status" value="1"/>
</dbReference>
<dbReference type="GO" id="GO:0071966">
    <property type="term" value="P:fungal-type cell wall polysaccharide metabolic process"/>
    <property type="evidence" value="ECO:0007669"/>
    <property type="project" value="TreeGrafter"/>
</dbReference>
<protein>
    <submittedName>
        <fullName evidence="4">Glycosyl hydrolase catalytic core-domain-containing protein</fullName>
    </submittedName>
</protein>
<dbReference type="GO" id="GO:0009277">
    <property type="term" value="C:fungal-type cell wall"/>
    <property type="evidence" value="ECO:0007669"/>
    <property type="project" value="TreeGrafter"/>
</dbReference>
<feature type="domain" description="Asl1-like glycosyl hydrolase catalytic" evidence="3">
    <location>
        <begin position="157"/>
        <end position="370"/>
    </location>
</feature>
<keyword evidence="2" id="KW-0732">Signal</keyword>
<evidence type="ECO:0000313" key="5">
    <source>
        <dbReference type="Proteomes" id="UP001174936"/>
    </source>
</evidence>
<organism evidence="4 5">
    <name type="scientific">Cercophora newfieldiana</name>
    <dbReference type="NCBI Taxonomy" id="92897"/>
    <lineage>
        <taxon>Eukaryota</taxon>
        <taxon>Fungi</taxon>
        <taxon>Dikarya</taxon>
        <taxon>Ascomycota</taxon>
        <taxon>Pezizomycotina</taxon>
        <taxon>Sordariomycetes</taxon>
        <taxon>Sordariomycetidae</taxon>
        <taxon>Sordariales</taxon>
        <taxon>Lasiosphaeriaceae</taxon>
        <taxon>Cercophora</taxon>
    </lineage>
</organism>
<keyword evidence="4" id="KW-0378">Hydrolase</keyword>
<gene>
    <name evidence="4" type="ORF">B0T16DRAFT_337953</name>
</gene>
<comment type="caution">
    <text evidence="4">The sequence shown here is derived from an EMBL/GenBank/DDBJ whole genome shotgun (WGS) entry which is preliminary data.</text>
</comment>
<dbReference type="SUPFAM" id="SSF51445">
    <property type="entry name" value="(Trans)glycosidases"/>
    <property type="match status" value="1"/>
</dbReference>
<dbReference type="EMBL" id="JAULSV010000007">
    <property type="protein sequence ID" value="KAK0639305.1"/>
    <property type="molecule type" value="Genomic_DNA"/>
</dbReference>
<reference evidence="4" key="1">
    <citation type="submission" date="2023-06" db="EMBL/GenBank/DDBJ databases">
        <title>Genome-scale phylogeny and comparative genomics of the fungal order Sordariales.</title>
        <authorList>
            <consortium name="Lawrence Berkeley National Laboratory"/>
            <person name="Hensen N."/>
            <person name="Bonometti L."/>
            <person name="Westerberg I."/>
            <person name="Brannstrom I.O."/>
            <person name="Guillou S."/>
            <person name="Cros-Aarteil S."/>
            <person name="Calhoun S."/>
            <person name="Haridas S."/>
            <person name="Kuo A."/>
            <person name="Mondo S."/>
            <person name="Pangilinan J."/>
            <person name="Riley R."/>
            <person name="Labutti K."/>
            <person name="Andreopoulos B."/>
            <person name="Lipzen A."/>
            <person name="Chen C."/>
            <person name="Yanf M."/>
            <person name="Daum C."/>
            <person name="Ng V."/>
            <person name="Clum A."/>
            <person name="Steindorff A."/>
            <person name="Ohm R."/>
            <person name="Martin F."/>
            <person name="Silar P."/>
            <person name="Natvig D."/>
            <person name="Lalanne C."/>
            <person name="Gautier V."/>
            <person name="Ament-Velasquez S.L."/>
            <person name="Kruys A."/>
            <person name="Hutchinson M.I."/>
            <person name="Powell A.J."/>
            <person name="Barry K."/>
            <person name="Miller A.N."/>
            <person name="Grigoriev I.V."/>
            <person name="Debuchy R."/>
            <person name="Gladieux P."/>
            <person name="Thoren M.H."/>
            <person name="Johannesson H."/>
        </authorList>
    </citation>
    <scope>NUCLEOTIDE SEQUENCE</scope>
    <source>
        <strain evidence="4">SMH2532-1</strain>
    </source>
</reference>
<dbReference type="PANTHER" id="PTHR34154:SF13">
    <property type="entry name" value="ASL1-LIKE GLYCOSYL HYDROLASE CATALYTIC DOMAIN-CONTAINING PROTEIN"/>
    <property type="match status" value="1"/>
</dbReference>
<sequence length="385" mass="41134">MLSKTLLALAAASLIQDVIALGPRQHNHQRLHEKRAIVTEVVTVTDIVYVTLYEDQATSVSAKKFYTKKGRVSKSAKPSVAASSAAAPSPVISLEALPRPSAPVAVPAAPAPAPTIEVPVVDPVPVVEPVPANPVPADPAPATPPSSGAPSGARGRGLAFNDPNLLGRFLGGGSHISWTYNWAQTDDSNTGLEFVPMCWGITKGFPATWASNAQKMINAGSKNLFSFNEPDHAGQANLSPEQAAKSHIELMNPFAGKARIGAPSITNSGASNQGVGWLQKWVDACAGQCVYDFVNIHIYGYDTNTFLQHLINVNNQFKKPVWITEFAFGGSDDEINRQLQVIIDQIENNATYSFVEKYSYFMAADGIMVKGNSMSSYGNTFAYAS</sequence>
<feature type="compositionally biased region" description="Pro residues" evidence="1">
    <location>
        <begin position="135"/>
        <end position="144"/>
    </location>
</feature>
<evidence type="ECO:0000256" key="2">
    <source>
        <dbReference type="SAM" id="SignalP"/>
    </source>
</evidence>
<dbReference type="PANTHER" id="PTHR34154">
    <property type="entry name" value="ALKALI-SENSITIVE LINKAGE PROTEIN 1"/>
    <property type="match status" value="1"/>
</dbReference>
<proteinExistence type="predicted"/>
<dbReference type="InterPro" id="IPR017853">
    <property type="entry name" value="GH"/>
</dbReference>
<evidence type="ECO:0000313" key="4">
    <source>
        <dbReference type="EMBL" id="KAK0639305.1"/>
    </source>
</evidence>
<dbReference type="InterPro" id="IPR053183">
    <property type="entry name" value="ASL1"/>
</dbReference>
<evidence type="ECO:0000256" key="1">
    <source>
        <dbReference type="SAM" id="MobiDB-lite"/>
    </source>
</evidence>